<evidence type="ECO:0000256" key="5">
    <source>
        <dbReference type="ARBA" id="ARBA00022475"/>
    </source>
</evidence>
<comment type="subcellular location">
    <subcellularLocation>
        <location evidence="1 15">Cell membrane</location>
        <topology evidence="1 15">Multi-pass membrane protein</topology>
    </subcellularLocation>
</comment>
<feature type="transmembrane region" description="Helical" evidence="15">
    <location>
        <begin position="247"/>
        <end position="265"/>
    </location>
</feature>
<dbReference type="OrthoDB" id="9808289at2"/>
<proteinExistence type="inferred from homology"/>
<feature type="transmembrane region" description="Helical" evidence="15">
    <location>
        <begin position="42"/>
        <end position="60"/>
    </location>
</feature>
<dbReference type="GO" id="GO:0008360">
    <property type="term" value="P:regulation of cell shape"/>
    <property type="evidence" value="ECO:0007669"/>
    <property type="project" value="UniProtKB-KW"/>
</dbReference>
<dbReference type="GO" id="GO:0009252">
    <property type="term" value="P:peptidoglycan biosynthetic process"/>
    <property type="evidence" value="ECO:0007669"/>
    <property type="project" value="UniProtKB-KW"/>
</dbReference>
<dbReference type="EMBL" id="FOKY01000001">
    <property type="protein sequence ID" value="SFB67679.1"/>
    <property type="molecule type" value="Genomic_DNA"/>
</dbReference>
<dbReference type="Proteomes" id="UP000240042">
    <property type="component" value="Unassembled WGS sequence"/>
</dbReference>
<keyword evidence="15" id="KW-0573">Peptidoglycan synthesis</keyword>
<dbReference type="STRING" id="34097.SAMN02745150_00092"/>
<feature type="transmembrane region" description="Helical" evidence="15">
    <location>
        <begin position="219"/>
        <end position="241"/>
    </location>
</feature>
<keyword evidence="9 15" id="KW-0472">Membrane</keyword>
<dbReference type="EC" id="3.6.1.27" evidence="3 15"/>
<organism evidence="16 17">
    <name type="scientific">Brevinema andersonii</name>
    <dbReference type="NCBI Taxonomy" id="34097"/>
    <lineage>
        <taxon>Bacteria</taxon>
        <taxon>Pseudomonadati</taxon>
        <taxon>Spirochaetota</taxon>
        <taxon>Spirochaetia</taxon>
        <taxon>Brevinematales</taxon>
        <taxon>Brevinemataceae</taxon>
        <taxon>Brevinema</taxon>
    </lineage>
</organism>
<accession>A0A1I1CY60</accession>
<evidence type="ECO:0000256" key="1">
    <source>
        <dbReference type="ARBA" id="ARBA00004651"/>
    </source>
</evidence>
<dbReference type="InterPro" id="IPR003824">
    <property type="entry name" value="UppP"/>
</dbReference>
<protein>
    <recommendedName>
        <fullName evidence="4 15">Undecaprenyl-diphosphatase</fullName>
        <ecNumber evidence="3 15">3.6.1.27</ecNumber>
    </recommendedName>
    <alternativeName>
        <fullName evidence="13 15">Bacitracin resistance protein</fullName>
    </alternativeName>
    <alternativeName>
        <fullName evidence="12 15">Undecaprenyl pyrophosphate phosphatase</fullName>
    </alternativeName>
</protein>
<comment type="function">
    <text evidence="15">Catalyzes the dephosphorylation of undecaprenyl diphosphate (UPP). Confers resistance to bacitracin.</text>
</comment>
<evidence type="ECO:0000313" key="16">
    <source>
        <dbReference type="EMBL" id="SFB67679.1"/>
    </source>
</evidence>
<dbReference type="RefSeq" id="WP_092317062.1">
    <property type="nucleotide sequence ID" value="NZ_FOKY01000001.1"/>
</dbReference>
<dbReference type="PANTHER" id="PTHR30622:SF2">
    <property type="entry name" value="UNDECAPRENYL-DIPHOSPHATASE"/>
    <property type="match status" value="1"/>
</dbReference>
<keyword evidence="17" id="KW-1185">Reference proteome</keyword>
<keyword evidence="15" id="KW-0133">Cell shape</keyword>
<evidence type="ECO:0000256" key="12">
    <source>
        <dbReference type="ARBA" id="ARBA00032707"/>
    </source>
</evidence>
<keyword evidence="7 15" id="KW-0378">Hydrolase</keyword>
<feature type="transmembrane region" description="Helical" evidence="15">
    <location>
        <begin position="114"/>
        <end position="130"/>
    </location>
</feature>
<evidence type="ECO:0000313" key="17">
    <source>
        <dbReference type="Proteomes" id="UP000240042"/>
    </source>
</evidence>
<evidence type="ECO:0000256" key="15">
    <source>
        <dbReference type="HAMAP-Rule" id="MF_01006"/>
    </source>
</evidence>
<keyword evidence="10 15" id="KW-0046">Antibiotic resistance</keyword>
<evidence type="ECO:0000256" key="10">
    <source>
        <dbReference type="ARBA" id="ARBA00023251"/>
    </source>
</evidence>
<dbReference type="GO" id="GO:0071555">
    <property type="term" value="P:cell wall organization"/>
    <property type="evidence" value="ECO:0007669"/>
    <property type="project" value="UniProtKB-KW"/>
</dbReference>
<dbReference type="GO" id="GO:0050380">
    <property type="term" value="F:undecaprenyl-diphosphatase activity"/>
    <property type="evidence" value="ECO:0007669"/>
    <property type="project" value="UniProtKB-UniRule"/>
</dbReference>
<feature type="transmembrane region" description="Helical" evidence="15">
    <location>
        <begin position="86"/>
        <end position="108"/>
    </location>
</feature>
<keyword evidence="8 15" id="KW-1133">Transmembrane helix</keyword>
<dbReference type="GO" id="GO:0005886">
    <property type="term" value="C:plasma membrane"/>
    <property type="evidence" value="ECO:0007669"/>
    <property type="project" value="UniProtKB-SubCell"/>
</dbReference>
<keyword evidence="5 15" id="KW-1003">Cell membrane</keyword>
<dbReference type="PANTHER" id="PTHR30622">
    <property type="entry name" value="UNDECAPRENYL-DIPHOSPHATASE"/>
    <property type="match status" value="1"/>
</dbReference>
<evidence type="ECO:0000256" key="4">
    <source>
        <dbReference type="ARBA" id="ARBA00021581"/>
    </source>
</evidence>
<reference evidence="17" key="1">
    <citation type="submission" date="2016-10" db="EMBL/GenBank/DDBJ databases">
        <authorList>
            <person name="Varghese N."/>
            <person name="Submissions S."/>
        </authorList>
    </citation>
    <scope>NUCLEOTIDE SEQUENCE [LARGE SCALE GENOMIC DNA]</scope>
    <source>
        <strain evidence="17">ATCC 43811</strain>
    </source>
</reference>
<dbReference type="AlphaFoldDB" id="A0A1I1CY60"/>
<evidence type="ECO:0000256" key="3">
    <source>
        <dbReference type="ARBA" id="ARBA00012374"/>
    </source>
</evidence>
<comment type="catalytic activity">
    <reaction evidence="14 15">
        <text>di-trans,octa-cis-undecaprenyl diphosphate + H2O = di-trans,octa-cis-undecaprenyl phosphate + phosphate + H(+)</text>
        <dbReference type="Rhea" id="RHEA:28094"/>
        <dbReference type="ChEBI" id="CHEBI:15377"/>
        <dbReference type="ChEBI" id="CHEBI:15378"/>
        <dbReference type="ChEBI" id="CHEBI:43474"/>
        <dbReference type="ChEBI" id="CHEBI:58405"/>
        <dbReference type="ChEBI" id="CHEBI:60392"/>
        <dbReference type="EC" id="3.6.1.27"/>
    </reaction>
</comment>
<evidence type="ECO:0000256" key="8">
    <source>
        <dbReference type="ARBA" id="ARBA00022989"/>
    </source>
</evidence>
<dbReference type="HAMAP" id="MF_01006">
    <property type="entry name" value="Undec_diphosphatase"/>
    <property type="match status" value="1"/>
</dbReference>
<evidence type="ECO:0000256" key="7">
    <source>
        <dbReference type="ARBA" id="ARBA00022801"/>
    </source>
</evidence>
<dbReference type="GO" id="GO:0046677">
    <property type="term" value="P:response to antibiotic"/>
    <property type="evidence" value="ECO:0007669"/>
    <property type="project" value="UniProtKB-UniRule"/>
</dbReference>
<comment type="similarity">
    <text evidence="2 15">Belongs to the UppP family.</text>
</comment>
<evidence type="ECO:0000256" key="14">
    <source>
        <dbReference type="ARBA" id="ARBA00047594"/>
    </source>
</evidence>
<feature type="transmembrane region" description="Helical" evidence="15">
    <location>
        <begin position="184"/>
        <end position="207"/>
    </location>
</feature>
<gene>
    <name evidence="15" type="primary">uppP</name>
    <name evidence="16" type="ORF">SAMN02745150_00092</name>
</gene>
<dbReference type="Pfam" id="PF02673">
    <property type="entry name" value="BacA"/>
    <property type="match status" value="1"/>
</dbReference>
<keyword evidence="11 15" id="KW-0961">Cell wall biogenesis/degradation</keyword>
<feature type="transmembrane region" description="Helical" evidence="15">
    <location>
        <begin position="151"/>
        <end position="178"/>
    </location>
</feature>
<keyword evidence="6 15" id="KW-0812">Transmembrane</keyword>
<evidence type="ECO:0000256" key="6">
    <source>
        <dbReference type="ARBA" id="ARBA00022692"/>
    </source>
</evidence>
<name>A0A1I1CY60_BREAD</name>
<sequence length="269" mass="29936">MSKISIFILLSVVQGLTEFLPVSSSGHLYLFSLLFGQEKSDFLYVLCLHAGTALAALCFFRREIWAILRGLVDFFLKKNTLKSHYALKWVGLIAVVSLPTLTAGLVLRPYIENLSVWTPFMMIVTGVILWSTQFARNKHLSLRNFSFKNAFLVGVAQSFGLLTGISRSGITISTALFLGSTPKFAGKLSFLASFVPIFGALFFELFHASKQELSVSWKMLASGFVTAFFVGLFSLRFLMAVLNSKKFYLFAYYCFTVAITAIAILKGFP</sequence>
<evidence type="ECO:0000256" key="2">
    <source>
        <dbReference type="ARBA" id="ARBA00010621"/>
    </source>
</evidence>
<comment type="miscellaneous">
    <text evidence="15">Bacitracin is thought to be involved in the inhibition of peptidoglycan synthesis by sequestering undecaprenyl diphosphate, thereby reducing the pool of lipid carrier available.</text>
</comment>
<evidence type="ECO:0000256" key="9">
    <source>
        <dbReference type="ARBA" id="ARBA00023136"/>
    </source>
</evidence>
<evidence type="ECO:0000256" key="11">
    <source>
        <dbReference type="ARBA" id="ARBA00023316"/>
    </source>
</evidence>
<evidence type="ECO:0000256" key="13">
    <source>
        <dbReference type="ARBA" id="ARBA00032932"/>
    </source>
</evidence>